<comment type="similarity">
    <text evidence="6">Belongs to the rubredoxin family.</text>
</comment>
<dbReference type="PRINTS" id="PR00163">
    <property type="entry name" value="RUBREDOXIN"/>
</dbReference>
<evidence type="ECO:0000256" key="4">
    <source>
        <dbReference type="ARBA" id="ARBA00022982"/>
    </source>
</evidence>
<dbReference type="GO" id="GO:0009055">
    <property type="term" value="F:electron transfer activity"/>
    <property type="evidence" value="ECO:0007669"/>
    <property type="project" value="TreeGrafter"/>
</dbReference>
<evidence type="ECO:0000259" key="7">
    <source>
        <dbReference type="PROSITE" id="PS50903"/>
    </source>
</evidence>
<keyword evidence="9" id="KW-1185">Reference proteome</keyword>
<dbReference type="SUPFAM" id="SSF57802">
    <property type="entry name" value="Rubredoxin-like"/>
    <property type="match status" value="1"/>
</dbReference>
<keyword evidence="5 6" id="KW-0408">Iron</keyword>
<comment type="caution">
    <text evidence="8">The sequence shown here is derived from an EMBL/GenBank/DDBJ whole genome shotgun (WGS) entry which is preliminary data.</text>
</comment>
<dbReference type="InterPro" id="IPR024934">
    <property type="entry name" value="Rubredoxin-like_dom"/>
</dbReference>
<dbReference type="PANTHER" id="PTHR47627">
    <property type="entry name" value="RUBREDOXIN"/>
    <property type="match status" value="1"/>
</dbReference>
<sequence>MSKYQCPDCGYVYDETQGCEEEGYAPGTEWEDIPDDFPCPECFVRDKPDFVEINE</sequence>
<name>A0AA37S8Z4_9GAMM</name>
<dbReference type="RefSeq" id="WP_284380123.1">
    <property type="nucleotide sequence ID" value="NZ_BSNM01000009.1"/>
</dbReference>
<reference evidence="8" key="2">
    <citation type="submission" date="2023-01" db="EMBL/GenBank/DDBJ databases">
        <title>Draft genome sequence of Litoribrevibacter albus strain NBRC 110071.</title>
        <authorList>
            <person name="Sun Q."/>
            <person name="Mori K."/>
        </authorList>
    </citation>
    <scope>NUCLEOTIDE SEQUENCE</scope>
    <source>
        <strain evidence="8">NBRC 110071</strain>
    </source>
</reference>
<accession>A0AA37S8Z4</accession>
<evidence type="ECO:0000256" key="3">
    <source>
        <dbReference type="ARBA" id="ARBA00022723"/>
    </source>
</evidence>
<dbReference type="GO" id="GO:0005506">
    <property type="term" value="F:iron ion binding"/>
    <property type="evidence" value="ECO:0007669"/>
    <property type="project" value="UniProtKB-UniRule"/>
</dbReference>
<proteinExistence type="inferred from homology"/>
<protein>
    <recommendedName>
        <fullName evidence="6">Rubredoxin</fullName>
    </recommendedName>
</protein>
<dbReference type="Proteomes" id="UP001161389">
    <property type="component" value="Unassembled WGS sequence"/>
</dbReference>
<dbReference type="PANTHER" id="PTHR47627:SF1">
    <property type="entry name" value="RUBREDOXIN-1-RELATED"/>
    <property type="match status" value="1"/>
</dbReference>
<keyword evidence="3 6" id="KW-0479">Metal-binding</keyword>
<evidence type="ECO:0000256" key="2">
    <source>
        <dbReference type="ARBA" id="ARBA00022448"/>
    </source>
</evidence>
<dbReference type="Gene3D" id="2.20.28.10">
    <property type="match status" value="1"/>
</dbReference>
<evidence type="ECO:0000256" key="1">
    <source>
        <dbReference type="ARBA" id="ARBA00001965"/>
    </source>
</evidence>
<reference evidence="8" key="1">
    <citation type="journal article" date="2014" name="Int. J. Syst. Evol. Microbiol.">
        <title>Complete genome sequence of Corynebacterium casei LMG S-19264T (=DSM 44701T), isolated from a smear-ripened cheese.</title>
        <authorList>
            <consortium name="US DOE Joint Genome Institute (JGI-PGF)"/>
            <person name="Walter F."/>
            <person name="Albersmeier A."/>
            <person name="Kalinowski J."/>
            <person name="Ruckert C."/>
        </authorList>
    </citation>
    <scope>NUCLEOTIDE SEQUENCE</scope>
    <source>
        <strain evidence="8">NBRC 110071</strain>
    </source>
</reference>
<feature type="domain" description="Rubredoxin-like" evidence="7">
    <location>
        <begin position="1"/>
        <end position="53"/>
    </location>
</feature>
<evidence type="ECO:0000313" key="9">
    <source>
        <dbReference type="Proteomes" id="UP001161389"/>
    </source>
</evidence>
<dbReference type="GO" id="GO:0043448">
    <property type="term" value="P:alkane catabolic process"/>
    <property type="evidence" value="ECO:0007669"/>
    <property type="project" value="TreeGrafter"/>
</dbReference>
<dbReference type="EMBL" id="BSNM01000009">
    <property type="protein sequence ID" value="GLQ30788.1"/>
    <property type="molecule type" value="Genomic_DNA"/>
</dbReference>
<dbReference type="Pfam" id="PF00301">
    <property type="entry name" value="Rubredoxin"/>
    <property type="match status" value="1"/>
</dbReference>
<keyword evidence="4 6" id="KW-0249">Electron transport</keyword>
<dbReference type="PROSITE" id="PS50903">
    <property type="entry name" value="RUBREDOXIN_LIKE"/>
    <property type="match status" value="1"/>
</dbReference>
<keyword evidence="2" id="KW-0813">Transport</keyword>
<evidence type="ECO:0000313" key="8">
    <source>
        <dbReference type="EMBL" id="GLQ30788.1"/>
    </source>
</evidence>
<evidence type="ECO:0000256" key="5">
    <source>
        <dbReference type="ARBA" id="ARBA00023004"/>
    </source>
</evidence>
<gene>
    <name evidence="8" type="primary">rubA_1</name>
    <name evidence="8" type="ORF">GCM10007876_12670</name>
</gene>
<dbReference type="AlphaFoldDB" id="A0AA37S8Z4"/>
<dbReference type="InterPro" id="IPR050526">
    <property type="entry name" value="Rubredoxin_ET"/>
</dbReference>
<evidence type="ECO:0000256" key="6">
    <source>
        <dbReference type="RuleBase" id="RU003820"/>
    </source>
</evidence>
<dbReference type="InterPro" id="IPR024935">
    <property type="entry name" value="Rubredoxin_dom"/>
</dbReference>
<comment type="cofactor">
    <cofactor evidence="1 6">
        <name>Fe(3+)</name>
        <dbReference type="ChEBI" id="CHEBI:29034"/>
    </cofactor>
</comment>
<dbReference type="CDD" id="cd00730">
    <property type="entry name" value="rubredoxin"/>
    <property type="match status" value="1"/>
</dbReference>
<organism evidence="8 9">
    <name type="scientific">Litoribrevibacter albus</name>
    <dbReference type="NCBI Taxonomy" id="1473156"/>
    <lineage>
        <taxon>Bacteria</taxon>
        <taxon>Pseudomonadati</taxon>
        <taxon>Pseudomonadota</taxon>
        <taxon>Gammaproteobacteria</taxon>
        <taxon>Oceanospirillales</taxon>
        <taxon>Oceanospirillaceae</taxon>
        <taxon>Litoribrevibacter</taxon>
    </lineage>
</organism>